<dbReference type="GO" id="GO:0034599">
    <property type="term" value="P:cellular response to oxidative stress"/>
    <property type="evidence" value="ECO:0007669"/>
    <property type="project" value="TreeGrafter"/>
</dbReference>
<comment type="caution">
    <text evidence="7">The sequence shown here is derived from an EMBL/GenBank/DDBJ whole genome shotgun (WGS) entry which is preliminary data.</text>
</comment>
<dbReference type="InterPro" id="IPR016156">
    <property type="entry name" value="FAD/NAD-linked_Rdtase_dimer_sf"/>
</dbReference>
<dbReference type="PANTHER" id="PTHR42737">
    <property type="entry name" value="GLUTATHIONE REDUCTASE"/>
    <property type="match status" value="1"/>
</dbReference>
<dbReference type="Pfam" id="PF02852">
    <property type="entry name" value="Pyr_redox_dim"/>
    <property type="match status" value="1"/>
</dbReference>
<dbReference type="InterPro" id="IPR046952">
    <property type="entry name" value="GSHR/TRXR-like"/>
</dbReference>
<accession>A0A6A5AN78</accession>
<dbReference type="GO" id="GO:0050660">
    <property type="term" value="F:flavin adenine dinucleotide binding"/>
    <property type="evidence" value="ECO:0007669"/>
    <property type="project" value="InterPro"/>
</dbReference>
<evidence type="ECO:0000313" key="8">
    <source>
        <dbReference type="Proteomes" id="UP000469452"/>
    </source>
</evidence>
<sequence>AIASAGRENVEVYHQNFTPLEWSLSHDRPLAKECYAKLIVDTTQQKRVLGFHYLGPNAGEVTQAIGIAIKLNATYDDFINTVGIHPTTAEIFTTLEITKESGVDASASGC</sequence>
<evidence type="ECO:0000313" key="7">
    <source>
        <dbReference type="EMBL" id="KAF0770110.1"/>
    </source>
</evidence>
<keyword evidence="3" id="KW-0560">Oxidoreductase</keyword>
<protein>
    <recommendedName>
        <fullName evidence="6">Pyridine nucleotide-disulphide oxidoreductase dimerisation domain-containing protein</fullName>
    </recommendedName>
</protein>
<dbReference type="AlphaFoldDB" id="A0A6A5AN78"/>
<evidence type="ECO:0000256" key="3">
    <source>
        <dbReference type="ARBA" id="ARBA00023002"/>
    </source>
</evidence>
<keyword evidence="5" id="KW-0676">Redox-active center</keyword>
<reference evidence="7 8" key="1">
    <citation type="submission" date="2019-06" db="EMBL/GenBank/DDBJ databases">
        <title>Genomics analysis of Aphanomyces spp. identifies a new class of oomycete effector associated with host adaptation.</title>
        <authorList>
            <person name="Gaulin E."/>
        </authorList>
    </citation>
    <scope>NUCLEOTIDE SEQUENCE [LARGE SCALE GENOMIC DNA]</scope>
    <source>
        <strain evidence="7 8">E</strain>
    </source>
</reference>
<name>A0A6A5AN78_APHAT</name>
<dbReference type="Proteomes" id="UP000469452">
    <property type="component" value="Unassembled WGS sequence"/>
</dbReference>
<feature type="domain" description="Pyridine nucleotide-disulphide oxidoreductase dimerisation" evidence="6">
    <location>
        <begin position="6"/>
        <end position="94"/>
    </location>
</feature>
<dbReference type="GO" id="GO:0004362">
    <property type="term" value="F:glutathione-disulfide reductase (NADPH) activity"/>
    <property type="evidence" value="ECO:0007669"/>
    <property type="project" value="TreeGrafter"/>
</dbReference>
<dbReference type="GO" id="GO:0005829">
    <property type="term" value="C:cytosol"/>
    <property type="evidence" value="ECO:0007669"/>
    <property type="project" value="TreeGrafter"/>
</dbReference>
<evidence type="ECO:0000256" key="1">
    <source>
        <dbReference type="ARBA" id="ARBA00001974"/>
    </source>
</evidence>
<keyword evidence="4" id="KW-1015">Disulfide bond</keyword>
<evidence type="ECO:0000256" key="5">
    <source>
        <dbReference type="ARBA" id="ARBA00023284"/>
    </source>
</evidence>
<dbReference type="GO" id="GO:0006749">
    <property type="term" value="P:glutathione metabolic process"/>
    <property type="evidence" value="ECO:0007669"/>
    <property type="project" value="TreeGrafter"/>
</dbReference>
<dbReference type="InterPro" id="IPR004099">
    <property type="entry name" value="Pyr_nucl-diS_OxRdtase_dimer"/>
</dbReference>
<dbReference type="PANTHER" id="PTHR42737:SF2">
    <property type="entry name" value="GLUTATHIONE REDUCTASE"/>
    <property type="match status" value="1"/>
</dbReference>
<feature type="non-terminal residue" evidence="7">
    <location>
        <position position="1"/>
    </location>
</feature>
<dbReference type="GO" id="GO:0045454">
    <property type="term" value="P:cell redox homeostasis"/>
    <property type="evidence" value="ECO:0007669"/>
    <property type="project" value="InterPro"/>
</dbReference>
<dbReference type="GO" id="GO:0005739">
    <property type="term" value="C:mitochondrion"/>
    <property type="evidence" value="ECO:0007669"/>
    <property type="project" value="TreeGrafter"/>
</dbReference>
<organism evidence="7 8">
    <name type="scientific">Aphanomyces astaci</name>
    <name type="common">Crayfish plague agent</name>
    <dbReference type="NCBI Taxonomy" id="112090"/>
    <lineage>
        <taxon>Eukaryota</taxon>
        <taxon>Sar</taxon>
        <taxon>Stramenopiles</taxon>
        <taxon>Oomycota</taxon>
        <taxon>Saprolegniomycetes</taxon>
        <taxon>Saprolegniales</taxon>
        <taxon>Verrucalvaceae</taxon>
        <taxon>Aphanomyces</taxon>
    </lineage>
</organism>
<evidence type="ECO:0000259" key="6">
    <source>
        <dbReference type="Pfam" id="PF02852"/>
    </source>
</evidence>
<proteinExistence type="inferred from homology"/>
<gene>
    <name evidence="7" type="ORF">AaE_002624</name>
</gene>
<dbReference type="Gene3D" id="3.30.390.30">
    <property type="match status" value="1"/>
</dbReference>
<comment type="cofactor">
    <cofactor evidence="1">
        <name>FAD</name>
        <dbReference type="ChEBI" id="CHEBI:57692"/>
    </cofactor>
</comment>
<dbReference type="SUPFAM" id="SSF55424">
    <property type="entry name" value="FAD/NAD-linked reductases, dimerisation (C-terminal) domain"/>
    <property type="match status" value="1"/>
</dbReference>
<evidence type="ECO:0000256" key="4">
    <source>
        <dbReference type="ARBA" id="ARBA00023157"/>
    </source>
</evidence>
<dbReference type="EMBL" id="VJMI01005228">
    <property type="protein sequence ID" value="KAF0770110.1"/>
    <property type="molecule type" value="Genomic_DNA"/>
</dbReference>
<comment type="similarity">
    <text evidence="2">Belongs to the class-I pyridine nucleotide-disulfide oxidoreductase family.</text>
</comment>
<dbReference type="PRINTS" id="PR00411">
    <property type="entry name" value="PNDRDTASEI"/>
</dbReference>
<evidence type="ECO:0000256" key="2">
    <source>
        <dbReference type="ARBA" id="ARBA00007532"/>
    </source>
</evidence>